<keyword evidence="11" id="KW-1185">Reference proteome</keyword>
<dbReference type="PANTHER" id="PTHR10589:SF17">
    <property type="entry name" value="UBIQUITIN CARBOXYL-TERMINAL HYDROLASE"/>
    <property type="match status" value="1"/>
</dbReference>
<proteinExistence type="inferred from homology"/>
<comment type="similarity">
    <text evidence="2 7 8">Belongs to the peptidase C12 family.</text>
</comment>
<evidence type="ECO:0000313" key="10">
    <source>
        <dbReference type="EMBL" id="KAF2102724.1"/>
    </source>
</evidence>
<protein>
    <recommendedName>
        <fullName evidence="8">Ubiquitin carboxyl-terminal hydrolase</fullName>
        <ecNumber evidence="8">3.4.19.12</ecNumber>
    </recommendedName>
</protein>
<dbReference type="GO" id="GO:0006511">
    <property type="term" value="P:ubiquitin-dependent protein catabolic process"/>
    <property type="evidence" value="ECO:0007669"/>
    <property type="project" value="UniProtKB-UniRule"/>
</dbReference>
<dbReference type="InterPro" id="IPR036959">
    <property type="entry name" value="Peptidase_C12_UCH_sf"/>
</dbReference>
<evidence type="ECO:0000256" key="5">
    <source>
        <dbReference type="ARBA" id="ARBA00022801"/>
    </source>
</evidence>
<gene>
    <name evidence="10" type="ORF">NA57DRAFT_71711</name>
</gene>
<evidence type="ECO:0000256" key="8">
    <source>
        <dbReference type="RuleBase" id="RU361215"/>
    </source>
</evidence>
<dbReference type="InterPro" id="IPR001578">
    <property type="entry name" value="Peptidase_C12_UCH"/>
</dbReference>
<dbReference type="GO" id="GO:0005737">
    <property type="term" value="C:cytoplasm"/>
    <property type="evidence" value="ECO:0007669"/>
    <property type="project" value="TreeGrafter"/>
</dbReference>
<dbReference type="EMBL" id="ML978122">
    <property type="protein sequence ID" value="KAF2102724.1"/>
    <property type="molecule type" value="Genomic_DNA"/>
</dbReference>
<dbReference type="PRINTS" id="PR00707">
    <property type="entry name" value="UBCTHYDRLASE"/>
</dbReference>
<feature type="domain" description="UCH catalytic" evidence="9">
    <location>
        <begin position="16"/>
        <end position="250"/>
    </location>
</feature>
<name>A0A9P4ING8_9PEZI</name>
<dbReference type="PANTHER" id="PTHR10589">
    <property type="entry name" value="UBIQUITIN CARBOXYL-TERMINAL HYDROLASE"/>
    <property type="match status" value="1"/>
</dbReference>
<sequence length="253" mass="26914">MAKWEETEDVEGDRKTFVPLENNPEVFTALLHKLGVAPTLGFYDILSLDDQDLLAFIPRPCFAVLATIPAEAYAAARAVDSAVDMPIYDGSGASEPVIWFRQTIGHACGTIGALHAVSNGGAKAFITPDSDLDKLLKAAVPLKPKDRASLLYNSAELEAAHSTAAQMGDSVAPLPSEENYNHFIAFVRGDDGHLWELEGGVDGPIDRGVLGEADDALSEKALQLGIRPFLEKATSAANETINFSVVALAPALD</sequence>
<dbReference type="Gene3D" id="3.40.532.10">
    <property type="entry name" value="Peptidase C12, ubiquitin carboxyl-terminal hydrolase"/>
    <property type="match status" value="1"/>
</dbReference>
<evidence type="ECO:0000259" key="9">
    <source>
        <dbReference type="PROSITE" id="PS52048"/>
    </source>
</evidence>
<dbReference type="InterPro" id="IPR038765">
    <property type="entry name" value="Papain-like_cys_pep_sf"/>
</dbReference>
<keyword evidence="5 8" id="KW-0378">Hydrolase</keyword>
<evidence type="ECO:0000256" key="4">
    <source>
        <dbReference type="ARBA" id="ARBA00022786"/>
    </source>
</evidence>
<evidence type="ECO:0000256" key="2">
    <source>
        <dbReference type="ARBA" id="ARBA00009326"/>
    </source>
</evidence>
<dbReference type="CDD" id="cd09616">
    <property type="entry name" value="Peptidase_C12_UCH_L1_L3"/>
    <property type="match status" value="1"/>
</dbReference>
<evidence type="ECO:0000313" key="11">
    <source>
        <dbReference type="Proteomes" id="UP000799772"/>
    </source>
</evidence>
<keyword evidence="4 8" id="KW-0833">Ubl conjugation pathway</keyword>
<dbReference type="OrthoDB" id="427186at2759"/>
<dbReference type="EC" id="3.4.19.12" evidence="8"/>
<keyword evidence="6 8" id="KW-0788">Thiol protease</keyword>
<evidence type="ECO:0000256" key="1">
    <source>
        <dbReference type="ARBA" id="ARBA00000707"/>
    </source>
</evidence>
<dbReference type="PROSITE" id="PS52048">
    <property type="entry name" value="UCH_DOMAIN"/>
    <property type="match status" value="1"/>
</dbReference>
<dbReference type="Proteomes" id="UP000799772">
    <property type="component" value="Unassembled WGS sequence"/>
</dbReference>
<evidence type="ECO:0000256" key="3">
    <source>
        <dbReference type="ARBA" id="ARBA00022670"/>
    </source>
</evidence>
<reference evidence="10" key="1">
    <citation type="journal article" date="2020" name="Stud. Mycol.">
        <title>101 Dothideomycetes genomes: a test case for predicting lifestyles and emergence of pathogens.</title>
        <authorList>
            <person name="Haridas S."/>
            <person name="Albert R."/>
            <person name="Binder M."/>
            <person name="Bloem J."/>
            <person name="Labutti K."/>
            <person name="Salamov A."/>
            <person name="Andreopoulos B."/>
            <person name="Baker S."/>
            <person name="Barry K."/>
            <person name="Bills G."/>
            <person name="Bluhm B."/>
            <person name="Cannon C."/>
            <person name="Castanera R."/>
            <person name="Culley D."/>
            <person name="Daum C."/>
            <person name="Ezra D."/>
            <person name="Gonzalez J."/>
            <person name="Henrissat B."/>
            <person name="Kuo A."/>
            <person name="Liang C."/>
            <person name="Lipzen A."/>
            <person name="Lutzoni F."/>
            <person name="Magnuson J."/>
            <person name="Mondo S."/>
            <person name="Nolan M."/>
            <person name="Ohm R."/>
            <person name="Pangilinan J."/>
            <person name="Park H.-J."/>
            <person name="Ramirez L."/>
            <person name="Alfaro M."/>
            <person name="Sun H."/>
            <person name="Tritt A."/>
            <person name="Yoshinaga Y."/>
            <person name="Zwiers L.-H."/>
            <person name="Turgeon B."/>
            <person name="Goodwin S."/>
            <person name="Spatafora J."/>
            <person name="Crous P."/>
            <person name="Grigoriev I."/>
        </authorList>
    </citation>
    <scope>NUCLEOTIDE SEQUENCE</scope>
    <source>
        <strain evidence="10">CBS 133067</strain>
    </source>
</reference>
<organism evidence="10 11">
    <name type="scientific">Rhizodiscina lignyota</name>
    <dbReference type="NCBI Taxonomy" id="1504668"/>
    <lineage>
        <taxon>Eukaryota</taxon>
        <taxon>Fungi</taxon>
        <taxon>Dikarya</taxon>
        <taxon>Ascomycota</taxon>
        <taxon>Pezizomycotina</taxon>
        <taxon>Dothideomycetes</taxon>
        <taxon>Pleosporomycetidae</taxon>
        <taxon>Aulographales</taxon>
        <taxon>Rhizodiscinaceae</taxon>
        <taxon>Rhizodiscina</taxon>
    </lineage>
</organism>
<comment type="caution">
    <text evidence="7">Lacks conserved residue(s) required for the propagation of feature annotation.</text>
</comment>
<comment type="catalytic activity">
    <reaction evidence="1 8">
        <text>Thiol-dependent hydrolysis of ester, thioester, amide, peptide and isopeptide bonds formed by the C-terminal Gly of ubiquitin (a 76-residue protein attached to proteins as an intracellular targeting signal).</text>
        <dbReference type="EC" id="3.4.19.12"/>
    </reaction>
</comment>
<comment type="caution">
    <text evidence="10">The sequence shown here is derived from an EMBL/GenBank/DDBJ whole genome shotgun (WGS) entry which is preliminary data.</text>
</comment>
<evidence type="ECO:0000256" key="6">
    <source>
        <dbReference type="ARBA" id="ARBA00022807"/>
    </source>
</evidence>
<dbReference type="Pfam" id="PF01088">
    <property type="entry name" value="Peptidase_C12"/>
    <property type="match status" value="1"/>
</dbReference>
<dbReference type="SUPFAM" id="SSF54001">
    <property type="entry name" value="Cysteine proteinases"/>
    <property type="match status" value="1"/>
</dbReference>
<evidence type="ECO:0000256" key="7">
    <source>
        <dbReference type="PROSITE-ProRule" id="PRU01393"/>
    </source>
</evidence>
<keyword evidence="3 8" id="KW-0645">Protease</keyword>
<dbReference type="GO" id="GO:0016579">
    <property type="term" value="P:protein deubiquitination"/>
    <property type="evidence" value="ECO:0007669"/>
    <property type="project" value="TreeGrafter"/>
</dbReference>
<dbReference type="GO" id="GO:0004843">
    <property type="term" value="F:cysteine-type deubiquitinase activity"/>
    <property type="evidence" value="ECO:0007669"/>
    <property type="project" value="UniProtKB-EC"/>
</dbReference>
<accession>A0A9P4ING8</accession>
<dbReference type="AlphaFoldDB" id="A0A9P4ING8"/>